<keyword evidence="2" id="KW-0812">Transmembrane</keyword>
<feature type="transmembrane region" description="Helical" evidence="2">
    <location>
        <begin position="64"/>
        <end position="83"/>
    </location>
</feature>
<feature type="transmembrane region" description="Helical" evidence="2">
    <location>
        <begin position="143"/>
        <end position="165"/>
    </location>
</feature>
<evidence type="ECO:0000313" key="5">
    <source>
        <dbReference type="Proteomes" id="UP001519290"/>
    </source>
</evidence>
<comment type="caution">
    <text evidence="4">The sequence shown here is derived from an EMBL/GenBank/DDBJ whole genome shotgun (WGS) entry which is preliminary data.</text>
</comment>
<dbReference type="Pfam" id="PF07331">
    <property type="entry name" value="TctB"/>
    <property type="match status" value="1"/>
</dbReference>
<accession>A0ABS4X6S2</accession>
<sequence length="169" mass="17457">MTSTTDRAPDPPTESVDHEEPAALPAGPGANLVASLTALALAAFGIVGAFSLGLGSPARPEPGTWPFVISVVIAVLALAQLLVGRRGSGGERFTRASLIPVVGFVSLLGMVALMPVIGFEIPAALLCFLWLKVLGGESWRSSILGAVLIPLVFYLIFIAALGTSIPHLF</sequence>
<feature type="domain" description="DUF1468" evidence="3">
    <location>
        <begin position="35"/>
        <end position="166"/>
    </location>
</feature>
<evidence type="ECO:0000256" key="1">
    <source>
        <dbReference type="SAM" id="MobiDB-lite"/>
    </source>
</evidence>
<proteinExistence type="predicted"/>
<dbReference type="RefSeq" id="WP_209905042.1">
    <property type="nucleotide sequence ID" value="NZ_BAAAJW010000001.1"/>
</dbReference>
<dbReference type="Proteomes" id="UP001519290">
    <property type="component" value="Unassembled WGS sequence"/>
</dbReference>
<evidence type="ECO:0000259" key="3">
    <source>
        <dbReference type="Pfam" id="PF07331"/>
    </source>
</evidence>
<name>A0ABS4X6S2_9MICO</name>
<dbReference type="InterPro" id="IPR009936">
    <property type="entry name" value="DUF1468"/>
</dbReference>
<feature type="transmembrane region" description="Helical" evidence="2">
    <location>
        <begin position="32"/>
        <end position="52"/>
    </location>
</feature>
<dbReference type="EMBL" id="JAGIOD010000002">
    <property type="protein sequence ID" value="MBP2384167.1"/>
    <property type="molecule type" value="Genomic_DNA"/>
</dbReference>
<protein>
    <recommendedName>
        <fullName evidence="3">DUF1468 domain-containing protein</fullName>
    </recommendedName>
</protein>
<evidence type="ECO:0000313" key="4">
    <source>
        <dbReference type="EMBL" id="MBP2384167.1"/>
    </source>
</evidence>
<gene>
    <name evidence="4" type="ORF">JOF43_004156</name>
</gene>
<feature type="region of interest" description="Disordered" evidence="1">
    <location>
        <begin position="1"/>
        <end position="22"/>
    </location>
</feature>
<keyword evidence="5" id="KW-1185">Reference proteome</keyword>
<keyword evidence="2" id="KW-0472">Membrane</keyword>
<keyword evidence="2" id="KW-1133">Transmembrane helix</keyword>
<reference evidence="4 5" key="1">
    <citation type="submission" date="2021-03" db="EMBL/GenBank/DDBJ databases">
        <title>Sequencing the genomes of 1000 actinobacteria strains.</title>
        <authorList>
            <person name="Klenk H.-P."/>
        </authorList>
    </citation>
    <scope>NUCLEOTIDE SEQUENCE [LARGE SCALE GENOMIC DNA]</scope>
    <source>
        <strain evidence="4 5">DSM 14566</strain>
    </source>
</reference>
<organism evidence="4 5">
    <name type="scientific">Brachybacterium sacelli</name>
    <dbReference type="NCBI Taxonomy" id="173364"/>
    <lineage>
        <taxon>Bacteria</taxon>
        <taxon>Bacillati</taxon>
        <taxon>Actinomycetota</taxon>
        <taxon>Actinomycetes</taxon>
        <taxon>Micrococcales</taxon>
        <taxon>Dermabacteraceae</taxon>
        <taxon>Brachybacterium</taxon>
    </lineage>
</organism>
<evidence type="ECO:0000256" key="2">
    <source>
        <dbReference type="SAM" id="Phobius"/>
    </source>
</evidence>
<feature type="transmembrane region" description="Helical" evidence="2">
    <location>
        <begin position="103"/>
        <end position="131"/>
    </location>
</feature>